<gene>
    <name evidence="5" type="ORF">A3F02_01110</name>
</gene>
<evidence type="ECO:0000256" key="2">
    <source>
        <dbReference type="ARBA" id="ARBA00022980"/>
    </source>
</evidence>
<reference evidence="5 6" key="1">
    <citation type="journal article" date="2016" name="Nat. Commun.">
        <title>Thousands of microbial genomes shed light on interconnected biogeochemical processes in an aquifer system.</title>
        <authorList>
            <person name="Anantharaman K."/>
            <person name="Brown C.T."/>
            <person name="Hug L.A."/>
            <person name="Sharon I."/>
            <person name="Castelle C.J."/>
            <person name="Probst A.J."/>
            <person name="Thomas B.C."/>
            <person name="Singh A."/>
            <person name="Wilkins M.J."/>
            <person name="Karaoz U."/>
            <person name="Brodie E.L."/>
            <person name="Williams K.H."/>
            <person name="Hubbard S.S."/>
            <person name="Banfield J.F."/>
        </authorList>
    </citation>
    <scope>NUCLEOTIDE SEQUENCE [LARGE SCALE GENOMIC DNA]</scope>
</reference>
<protein>
    <recommendedName>
        <fullName evidence="7">50S ribosomal protein L28</fullName>
    </recommendedName>
</protein>
<accession>A0A1F5GUP0</accession>
<feature type="region of interest" description="Disordered" evidence="4">
    <location>
        <begin position="71"/>
        <end position="96"/>
    </location>
</feature>
<comment type="similarity">
    <text evidence="1">Belongs to the bacterial ribosomal protein bL28 family.</text>
</comment>
<organism evidence="5 6">
    <name type="scientific">Candidatus Curtissbacteria bacterium RIFCSPHIGHO2_12_FULL_38_9b</name>
    <dbReference type="NCBI Taxonomy" id="1797720"/>
    <lineage>
        <taxon>Bacteria</taxon>
        <taxon>Candidatus Curtissiibacteriota</taxon>
    </lineage>
</organism>
<evidence type="ECO:0000313" key="5">
    <source>
        <dbReference type="EMBL" id="OGD95549.1"/>
    </source>
</evidence>
<comment type="caution">
    <text evidence="5">The sequence shown here is derived from an EMBL/GenBank/DDBJ whole genome shotgun (WGS) entry which is preliminary data.</text>
</comment>
<dbReference type="GO" id="GO:0003735">
    <property type="term" value="F:structural constituent of ribosome"/>
    <property type="evidence" value="ECO:0007669"/>
    <property type="project" value="InterPro"/>
</dbReference>
<dbReference type="PANTHER" id="PTHR39080:SF1">
    <property type="entry name" value="LARGE RIBOSOMAL SUBUNIT PROTEIN BL28A"/>
    <property type="match status" value="1"/>
</dbReference>
<keyword evidence="3" id="KW-0687">Ribonucleoprotein</keyword>
<dbReference type="InterPro" id="IPR037147">
    <property type="entry name" value="Ribosomal_bL28_sf"/>
</dbReference>
<name>A0A1F5GUP0_9BACT</name>
<dbReference type="AlphaFoldDB" id="A0A1F5GUP0"/>
<evidence type="ECO:0000256" key="3">
    <source>
        <dbReference type="ARBA" id="ARBA00023274"/>
    </source>
</evidence>
<evidence type="ECO:0000313" key="6">
    <source>
        <dbReference type="Proteomes" id="UP000176666"/>
    </source>
</evidence>
<dbReference type="InterPro" id="IPR050096">
    <property type="entry name" value="Bacterial_rp_bL28"/>
</dbReference>
<dbReference type="InterPro" id="IPR034704">
    <property type="entry name" value="Ribosomal_bL28/bL31-like_sf"/>
</dbReference>
<dbReference type="GO" id="GO:0005840">
    <property type="term" value="C:ribosome"/>
    <property type="evidence" value="ECO:0007669"/>
    <property type="project" value="UniProtKB-KW"/>
</dbReference>
<evidence type="ECO:0000256" key="4">
    <source>
        <dbReference type="SAM" id="MobiDB-lite"/>
    </source>
</evidence>
<dbReference type="Proteomes" id="UP000176666">
    <property type="component" value="Unassembled WGS sequence"/>
</dbReference>
<feature type="compositionally biased region" description="Polar residues" evidence="4">
    <location>
        <begin position="71"/>
        <end position="80"/>
    </location>
</feature>
<sequence length="96" mass="10962">MRVCEICGKKSLIQKSGAHQYGGGWAMRATKKRRVWQPNLHNVKATYNGVRQTMRLCTKCLRKVKVQTKSVQKNQKSVLTRKNEGEKPPIFTSTSN</sequence>
<dbReference type="SUPFAM" id="SSF143800">
    <property type="entry name" value="L28p-like"/>
    <property type="match status" value="1"/>
</dbReference>
<evidence type="ECO:0000256" key="1">
    <source>
        <dbReference type="ARBA" id="ARBA00008760"/>
    </source>
</evidence>
<proteinExistence type="inferred from homology"/>
<keyword evidence="2" id="KW-0689">Ribosomal protein</keyword>
<dbReference type="Pfam" id="PF00830">
    <property type="entry name" value="Ribosomal_L28"/>
    <property type="match status" value="1"/>
</dbReference>
<dbReference type="InterPro" id="IPR026569">
    <property type="entry name" value="Ribosomal_bL28"/>
</dbReference>
<dbReference type="PANTHER" id="PTHR39080">
    <property type="entry name" value="50S RIBOSOMAL PROTEIN L28"/>
    <property type="match status" value="1"/>
</dbReference>
<evidence type="ECO:0008006" key="7">
    <source>
        <dbReference type="Google" id="ProtNLM"/>
    </source>
</evidence>
<dbReference type="GO" id="GO:1990904">
    <property type="term" value="C:ribonucleoprotein complex"/>
    <property type="evidence" value="ECO:0007669"/>
    <property type="project" value="UniProtKB-KW"/>
</dbReference>
<dbReference type="Gene3D" id="2.30.170.40">
    <property type="entry name" value="Ribosomal protein L28/L24"/>
    <property type="match status" value="1"/>
</dbReference>
<dbReference type="EMBL" id="MFBJ01000053">
    <property type="protein sequence ID" value="OGD95549.1"/>
    <property type="molecule type" value="Genomic_DNA"/>
</dbReference>